<evidence type="ECO:0008006" key="4">
    <source>
        <dbReference type="Google" id="ProtNLM"/>
    </source>
</evidence>
<comment type="caution">
    <text evidence="2">The sequence shown here is derived from an EMBL/GenBank/DDBJ whole genome shotgun (WGS) entry which is preliminary data.</text>
</comment>
<protein>
    <recommendedName>
        <fullName evidence="4">Intracellular proteinase inhibitor BsuPI domain-containing protein</fullName>
    </recommendedName>
</protein>
<dbReference type="Proteomes" id="UP001589733">
    <property type="component" value="Unassembled WGS sequence"/>
</dbReference>
<keyword evidence="3" id="KW-1185">Reference proteome</keyword>
<evidence type="ECO:0000313" key="3">
    <source>
        <dbReference type="Proteomes" id="UP001589733"/>
    </source>
</evidence>
<evidence type="ECO:0000256" key="1">
    <source>
        <dbReference type="SAM" id="SignalP"/>
    </source>
</evidence>
<name>A0ABV6B5K9_9DEIO</name>
<sequence>MTVRSALLAALLLWPVVSAGAASLPELPPMAPVENWQPIFVEPAPIPIGSSVGVPSRPVAVPAGLSATLTAPRSVAGRVPLSLKVTNASAAAVQLGAARDNDQNCAVAPLVRVLRVGTREVVYPVAGEPRLCAQDFRTDSAGVGEAVTYTRDLDLAPGEYMIEGWFAGSVNDAAVKISAQPVRVTVR</sequence>
<dbReference type="EMBL" id="JBHLYR010000060">
    <property type="protein sequence ID" value="MFB9994220.1"/>
    <property type="molecule type" value="Genomic_DNA"/>
</dbReference>
<evidence type="ECO:0000313" key="2">
    <source>
        <dbReference type="EMBL" id="MFB9994220.1"/>
    </source>
</evidence>
<gene>
    <name evidence="2" type="ORF">ACFFLM_19885</name>
</gene>
<reference evidence="2 3" key="1">
    <citation type="submission" date="2024-09" db="EMBL/GenBank/DDBJ databases">
        <authorList>
            <person name="Sun Q."/>
            <person name="Mori K."/>
        </authorList>
    </citation>
    <scope>NUCLEOTIDE SEQUENCE [LARGE SCALE GENOMIC DNA]</scope>
    <source>
        <strain evidence="2 3">JCM 13503</strain>
    </source>
</reference>
<dbReference type="RefSeq" id="WP_380014571.1">
    <property type="nucleotide sequence ID" value="NZ_JBHLYR010000060.1"/>
</dbReference>
<feature type="signal peptide" evidence="1">
    <location>
        <begin position="1"/>
        <end position="21"/>
    </location>
</feature>
<proteinExistence type="predicted"/>
<feature type="chain" id="PRO_5046240596" description="Intracellular proteinase inhibitor BsuPI domain-containing protein" evidence="1">
    <location>
        <begin position="22"/>
        <end position="187"/>
    </location>
</feature>
<accession>A0ABV6B5K9</accession>
<organism evidence="2 3">
    <name type="scientific">Deinococcus oregonensis</name>
    <dbReference type="NCBI Taxonomy" id="1805970"/>
    <lineage>
        <taxon>Bacteria</taxon>
        <taxon>Thermotogati</taxon>
        <taxon>Deinococcota</taxon>
        <taxon>Deinococci</taxon>
        <taxon>Deinococcales</taxon>
        <taxon>Deinococcaceae</taxon>
        <taxon>Deinococcus</taxon>
    </lineage>
</organism>
<keyword evidence="1" id="KW-0732">Signal</keyword>